<sequence>MKKKEVKTAKKLSLDKFKVAEFKNMRAIIGGNADNEDKGGTITPPTNSGQVSN</sequence>
<accession>A0ABZ2UFR7</accession>
<dbReference type="RefSeq" id="WP_232679244.1">
    <property type="nucleotide sequence ID" value="NZ_CP150845.1"/>
</dbReference>
<feature type="region of interest" description="Disordered" evidence="1">
    <location>
        <begin position="29"/>
        <end position="53"/>
    </location>
</feature>
<evidence type="ECO:0000256" key="1">
    <source>
        <dbReference type="SAM" id="MobiDB-lite"/>
    </source>
</evidence>
<keyword evidence="3" id="KW-1185">Reference proteome</keyword>
<proteinExistence type="predicted"/>
<organism evidence="2 3">
    <name type="scientific">Flavobacterium soyae</name>
    <dbReference type="NCBI Taxonomy" id="2903098"/>
    <lineage>
        <taxon>Bacteria</taxon>
        <taxon>Pseudomonadati</taxon>
        <taxon>Bacteroidota</taxon>
        <taxon>Flavobacteriia</taxon>
        <taxon>Flavobacteriales</taxon>
        <taxon>Flavobacteriaceae</taxon>
        <taxon>Flavobacterium</taxon>
    </lineage>
</organism>
<evidence type="ECO:0000313" key="2">
    <source>
        <dbReference type="EMBL" id="WYZ19626.1"/>
    </source>
</evidence>
<reference evidence="2 3" key="1">
    <citation type="submission" date="2024-03" db="EMBL/GenBank/DDBJ databases">
        <title>Flavobacterium soyae.</title>
        <authorList>
            <person name="Zheng W."/>
        </authorList>
    </citation>
    <scope>NUCLEOTIDE SEQUENCE [LARGE SCALE GENOMIC DNA]</scope>
    <source>
        <strain evidence="2 3">55</strain>
    </source>
</reference>
<evidence type="ECO:0000313" key="3">
    <source>
        <dbReference type="Proteomes" id="UP001623852"/>
    </source>
</evidence>
<dbReference type="Proteomes" id="UP001623852">
    <property type="component" value="Chromosome"/>
</dbReference>
<gene>
    <name evidence="2" type="ORF">AABD74_20980</name>
</gene>
<feature type="compositionally biased region" description="Polar residues" evidence="1">
    <location>
        <begin position="43"/>
        <end position="53"/>
    </location>
</feature>
<dbReference type="EMBL" id="CP150845">
    <property type="protein sequence ID" value="WYZ19626.1"/>
    <property type="molecule type" value="Genomic_DNA"/>
</dbReference>
<name>A0ABZ2UFR7_9FLAO</name>
<protein>
    <recommendedName>
        <fullName evidence="4">Natural product</fullName>
    </recommendedName>
</protein>
<evidence type="ECO:0008006" key="4">
    <source>
        <dbReference type="Google" id="ProtNLM"/>
    </source>
</evidence>